<evidence type="ECO:0000313" key="2">
    <source>
        <dbReference type="Proteomes" id="UP000791440"/>
    </source>
</evidence>
<dbReference type="Proteomes" id="UP000791440">
    <property type="component" value="Unassembled WGS sequence"/>
</dbReference>
<organism evidence="1 2">
    <name type="scientific">Manduca sexta</name>
    <name type="common">Tobacco hawkmoth</name>
    <name type="synonym">Tobacco hornworm</name>
    <dbReference type="NCBI Taxonomy" id="7130"/>
    <lineage>
        <taxon>Eukaryota</taxon>
        <taxon>Metazoa</taxon>
        <taxon>Ecdysozoa</taxon>
        <taxon>Arthropoda</taxon>
        <taxon>Hexapoda</taxon>
        <taxon>Insecta</taxon>
        <taxon>Pterygota</taxon>
        <taxon>Neoptera</taxon>
        <taxon>Endopterygota</taxon>
        <taxon>Lepidoptera</taxon>
        <taxon>Glossata</taxon>
        <taxon>Ditrysia</taxon>
        <taxon>Bombycoidea</taxon>
        <taxon>Sphingidae</taxon>
        <taxon>Sphinginae</taxon>
        <taxon>Sphingini</taxon>
        <taxon>Manduca</taxon>
    </lineage>
</organism>
<reference evidence="1" key="1">
    <citation type="journal article" date="2016" name="Insect Biochem. Mol. Biol.">
        <title>Multifaceted biological insights from a draft genome sequence of the tobacco hornworm moth, Manduca sexta.</title>
        <authorList>
            <person name="Kanost M.R."/>
            <person name="Arrese E.L."/>
            <person name="Cao X."/>
            <person name="Chen Y.R."/>
            <person name="Chellapilla S."/>
            <person name="Goldsmith M.R."/>
            <person name="Grosse-Wilde E."/>
            <person name="Heckel D.G."/>
            <person name="Herndon N."/>
            <person name="Jiang H."/>
            <person name="Papanicolaou A."/>
            <person name="Qu J."/>
            <person name="Soulages J.L."/>
            <person name="Vogel H."/>
            <person name="Walters J."/>
            <person name="Waterhouse R.M."/>
            <person name="Ahn S.J."/>
            <person name="Almeida F.C."/>
            <person name="An C."/>
            <person name="Aqrawi P."/>
            <person name="Bretschneider A."/>
            <person name="Bryant W.B."/>
            <person name="Bucks S."/>
            <person name="Chao H."/>
            <person name="Chevignon G."/>
            <person name="Christen J.M."/>
            <person name="Clarke D.F."/>
            <person name="Dittmer N.T."/>
            <person name="Ferguson L.C.F."/>
            <person name="Garavelou S."/>
            <person name="Gordon K.H.J."/>
            <person name="Gunaratna R.T."/>
            <person name="Han Y."/>
            <person name="Hauser F."/>
            <person name="He Y."/>
            <person name="Heidel-Fischer H."/>
            <person name="Hirsh A."/>
            <person name="Hu Y."/>
            <person name="Jiang H."/>
            <person name="Kalra D."/>
            <person name="Klinner C."/>
            <person name="Konig C."/>
            <person name="Kovar C."/>
            <person name="Kroll A.R."/>
            <person name="Kuwar S.S."/>
            <person name="Lee S.L."/>
            <person name="Lehman R."/>
            <person name="Li K."/>
            <person name="Li Z."/>
            <person name="Liang H."/>
            <person name="Lovelace S."/>
            <person name="Lu Z."/>
            <person name="Mansfield J.H."/>
            <person name="McCulloch K.J."/>
            <person name="Mathew T."/>
            <person name="Morton B."/>
            <person name="Muzny D.M."/>
            <person name="Neunemann D."/>
            <person name="Ongeri F."/>
            <person name="Pauchet Y."/>
            <person name="Pu L.L."/>
            <person name="Pyrousis I."/>
            <person name="Rao X.J."/>
            <person name="Redding A."/>
            <person name="Roesel C."/>
            <person name="Sanchez-Gracia A."/>
            <person name="Schaack S."/>
            <person name="Shukla A."/>
            <person name="Tetreau G."/>
            <person name="Wang Y."/>
            <person name="Xiong G.H."/>
            <person name="Traut W."/>
            <person name="Walsh T.K."/>
            <person name="Worley K.C."/>
            <person name="Wu D."/>
            <person name="Wu W."/>
            <person name="Wu Y.Q."/>
            <person name="Zhang X."/>
            <person name="Zou Z."/>
            <person name="Zucker H."/>
            <person name="Briscoe A.D."/>
            <person name="Burmester T."/>
            <person name="Clem R.J."/>
            <person name="Feyereisen R."/>
            <person name="Grimmelikhuijzen C.J.P."/>
            <person name="Hamodrakas S.J."/>
            <person name="Hansson B.S."/>
            <person name="Huguet E."/>
            <person name="Jermiin L.S."/>
            <person name="Lan Q."/>
            <person name="Lehman H.K."/>
            <person name="Lorenzen M."/>
            <person name="Merzendorfer H."/>
            <person name="Michalopoulos I."/>
            <person name="Morton D.B."/>
            <person name="Muthukrishnan S."/>
            <person name="Oakeshott J.G."/>
            <person name="Palmer W."/>
            <person name="Park Y."/>
            <person name="Passarelli A.L."/>
            <person name="Rozas J."/>
            <person name="Schwartz L.M."/>
            <person name="Smith W."/>
            <person name="Southgate A."/>
            <person name="Vilcinskas A."/>
            <person name="Vogt R."/>
            <person name="Wang P."/>
            <person name="Werren J."/>
            <person name="Yu X.Q."/>
            <person name="Zhou J.J."/>
            <person name="Brown S.J."/>
            <person name="Scherer S.E."/>
            <person name="Richards S."/>
            <person name="Blissard G.W."/>
        </authorList>
    </citation>
    <scope>NUCLEOTIDE SEQUENCE</scope>
</reference>
<dbReference type="AlphaFoldDB" id="A0A921ZFK1"/>
<gene>
    <name evidence="1" type="ORF">O3G_MSEX009868</name>
</gene>
<dbReference type="PANTHER" id="PTHR24559">
    <property type="entry name" value="TRANSPOSON TY3-I GAG-POL POLYPROTEIN"/>
    <property type="match status" value="1"/>
</dbReference>
<protein>
    <submittedName>
        <fullName evidence="1">Uncharacterized protein</fullName>
    </submittedName>
</protein>
<sequence length="161" mass="18715">MHASVINSRESAVKTVDENHPYHEILCKYPDITRPINFKEPSKHNVCHHIETKGPPVFARARPLPPDRYKKAKDEFRITQELGIRRPSKSPWASPLHIVPKKNGEIRPCGDYRRLNSITKPDRYPIPRILDFTYMLSGKKVFSETRCKLSISLHSGSRKRY</sequence>
<evidence type="ECO:0000313" key="1">
    <source>
        <dbReference type="EMBL" id="KAG6456668.1"/>
    </source>
</evidence>
<proteinExistence type="predicted"/>
<comment type="caution">
    <text evidence="1">The sequence shown here is derived from an EMBL/GenBank/DDBJ whole genome shotgun (WGS) entry which is preliminary data.</text>
</comment>
<dbReference type="PANTHER" id="PTHR24559:SF444">
    <property type="entry name" value="REVERSE TRANSCRIPTASE DOMAIN-CONTAINING PROTEIN"/>
    <property type="match status" value="1"/>
</dbReference>
<name>A0A921ZFK1_MANSE</name>
<reference evidence="1" key="2">
    <citation type="submission" date="2020-12" db="EMBL/GenBank/DDBJ databases">
        <authorList>
            <person name="Kanost M."/>
        </authorList>
    </citation>
    <scope>NUCLEOTIDE SEQUENCE</scope>
</reference>
<dbReference type="InterPro" id="IPR053134">
    <property type="entry name" value="RNA-dir_DNA_polymerase"/>
</dbReference>
<accession>A0A921ZFK1</accession>
<keyword evidence="2" id="KW-1185">Reference proteome</keyword>
<dbReference type="EMBL" id="JH668519">
    <property type="protein sequence ID" value="KAG6456668.1"/>
    <property type="molecule type" value="Genomic_DNA"/>
</dbReference>